<keyword evidence="6 13" id="KW-0812">Transmembrane</keyword>
<proteinExistence type="inferred from homology"/>
<evidence type="ECO:0000256" key="7">
    <source>
        <dbReference type="ARBA" id="ARBA00022723"/>
    </source>
</evidence>
<evidence type="ECO:0000256" key="4">
    <source>
        <dbReference type="ARBA" id="ARBA00022475"/>
    </source>
</evidence>
<comment type="similarity">
    <text evidence="12">Belongs to the cytochrome b561 family.</text>
</comment>
<feature type="transmembrane region" description="Helical" evidence="13">
    <location>
        <begin position="52"/>
        <end position="72"/>
    </location>
</feature>
<organism evidence="15 16">
    <name type="scientific">Methylobacterium komagatae</name>
    <dbReference type="NCBI Taxonomy" id="374425"/>
    <lineage>
        <taxon>Bacteria</taxon>
        <taxon>Pseudomonadati</taxon>
        <taxon>Pseudomonadota</taxon>
        <taxon>Alphaproteobacteria</taxon>
        <taxon>Hyphomicrobiales</taxon>
        <taxon>Methylobacteriaceae</taxon>
        <taxon>Methylobacterium</taxon>
    </lineage>
</organism>
<name>A0ABW2BFE1_9HYPH</name>
<dbReference type="PANTHER" id="PTHR30529:SF7">
    <property type="entry name" value="CYTOCHROME B561 BACTERIAL_NI-HYDROGENASE DOMAIN-CONTAINING PROTEIN"/>
    <property type="match status" value="1"/>
</dbReference>
<keyword evidence="3" id="KW-0813">Transport</keyword>
<feature type="transmembrane region" description="Helical" evidence="13">
    <location>
        <begin position="20"/>
        <end position="40"/>
    </location>
</feature>
<gene>
    <name evidence="15" type="ORF">ACFQE0_00710</name>
</gene>
<evidence type="ECO:0000256" key="10">
    <source>
        <dbReference type="ARBA" id="ARBA00023004"/>
    </source>
</evidence>
<dbReference type="Proteomes" id="UP001596292">
    <property type="component" value="Unassembled WGS sequence"/>
</dbReference>
<feature type="transmembrane region" description="Helical" evidence="13">
    <location>
        <begin position="97"/>
        <end position="116"/>
    </location>
</feature>
<keyword evidence="5" id="KW-0349">Heme</keyword>
<keyword evidence="16" id="KW-1185">Reference proteome</keyword>
<evidence type="ECO:0000256" key="8">
    <source>
        <dbReference type="ARBA" id="ARBA00022982"/>
    </source>
</evidence>
<evidence type="ECO:0000256" key="3">
    <source>
        <dbReference type="ARBA" id="ARBA00022448"/>
    </source>
</evidence>
<keyword evidence="4" id="KW-1003">Cell membrane</keyword>
<dbReference type="RefSeq" id="WP_378966130.1">
    <property type="nucleotide sequence ID" value="NZ_JBHSWN010000001.1"/>
</dbReference>
<evidence type="ECO:0000256" key="2">
    <source>
        <dbReference type="ARBA" id="ARBA00004651"/>
    </source>
</evidence>
<keyword evidence="10" id="KW-0408">Iron</keyword>
<keyword evidence="9 13" id="KW-1133">Transmembrane helix</keyword>
<feature type="transmembrane region" description="Helical" evidence="13">
    <location>
        <begin position="151"/>
        <end position="170"/>
    </location>
</feature>
<keyword evidence="11 13" id="KW-0472">Membrane</keyword>
<feature type="domain" description="Cytochrome b561 bacterial/Ni-hydrogenase" evidence="14">
    <location>
        <begin position="13"/>
        <end position="181"/>
    </location>
</feature>
<dbReference type="EMBL" id="JBHSWN010000001">
    <property type="protein sequence ID" value="MFC6788280.1"/>
    <property type="molecule type" value="Genomic_DNA"/>
</dbReference>
<comment type="subcellular location">
    <subcellularLocation>
        <location evidence="2">Cell membrane</location>
        <topology evidence="2">Multi-pass membrane protein</topology>
    </subcellularLocation>
</comment>
<dbReference type="InterPro" id="IPR016174">
    <property type="entry name" value="Di-haem_cyt_TM"/>
</dbReference>
<evidence type="ECO:0000256" key="12">
    <source>
        <dbReference type="ARBA" id="ARBA00037975"/>
    </source>
</evidence>
<dbReference type="InterPro" id="IPR011577">
    <property type="entry name" value="Cyt_b561_bac/Ni-Hgenase"/>
</dbReference>
<dbReference type="Pfam" id="PF01292">
    <property type="entry name" value="Ni_hydr_CYTB"/>
    <property type="match status" value="1"/>
</dbReference>
<reference evidence="16" key="1">
    <citation type="journal article" date="2019" name="Int. J. Syst. Evol. Microbiol.">
        <title>The Global Catalogue of Microorganisms (GCM) 10K type strain sequencing project: providing services to taxonomists for standard genome sequencing and annotation.</title>
        <authorList>
            <consortium name="The Broad Institute Genomics Platform"/>
            <consortium name="The Broad Institute Genome Sequencing Center for Infectious Disease"/>
            <person name="Wu L."/>
            <person name="Ma J."/>
        </authorList>
    </citation>
    <scope>NUCLEOTIDE SEQUENCE [LARGE SCALE GENOMIC DNA]</scope>
    <source>
        <strain evidence="16">CCUG 48316</strain>
    </source>
</reference>
<dbReference type="InterPro" id="IPR052168">
    <property type="entry name" value="Cytochrome_b561_oxidase"/>
</dbReference>
<dbReference type="PANTHER" id="PTHR30529">
    <property type="entry name" value="CYTOCHROME B561"/>
    <property type="match status" value="1"/>
</dbReference>
<sequence length="189" mass="21075">MPATYTTASGLPRYNPLSQALHWLSALFIFAVLPLAWVAISLPNSELKGTMFVLHKSVGLTIFALVAVRIIWRMIRPAPADPQAPKALEVIARINHWLLYAIFLIMPVSGYLLSALSGRSTPYFWLFIVPGFEKNEALAKTFQAVHVFGQFAVYLLVALHIAGTVWHLVIRRDGLLERMLPVQDGRGGR</sequence>
<evidence type="ECO:0000256" key="9">
    <source>
        <dbReference type="ARBA" id="ARBA00022989"/>
    </source>
</evidence>
<evidence type="ECO:0000256" key="13">
    <source>
        <dbReference type="SAM" id="Phobius"/>
    </source>
</evidence>
<evidence type="ECO:0000313" key="16">
    <source>
        <dbReference type="Proteomes" id="UP001596292"/>
    </source>
</evidence>
<accession>A0ABW2BFE1</accession>
<evidence type="ECO:0000256" key="11">
    <source>
        <dbReference type="ARBA" id="ARBA00023136"/>
    </source>
</evidence>
<protein>
    <submittedName>
        <fullName evidence="15">Cytochrome b</fullName>
    </submittedName>
</protein>
<dbReference type="SUPFAM" id="SSF81342">
    <property type="entry name" value="Transmembrane di-heme cytochromes"/>
    <property type="match status" value="1"/>
</dbReference>
<evidence type="ECO:0000256" key="1">
    <source>
        <dbReference type="ARBA" id="ARBA00001970"/>
    </source>
</evidence>
<comment type="cofactor">
    <cofactor evidence="1">
        <name>heme b</name>
        <dbReference type="ChEBI" id="CHEBI:60344"/>
    </cofactor>
</comment>
<evidence type="ECO:0000256" key="5">
    <source>
        <dbReference type="ARBA" id="ARBA00022617"/>
    </source>
</evidence>
<keyword evidence="8" id="KW-0249">Electron transport</keyword>
<keyword evidence="7" id="KW-0479">Metal-binding</keyword>
<evidence type="ECO:0000256" key="6">
    <source>
        <dbReference type="ARBA" id="ARBA00022692"/>
    </source>
</evidence>
<evidence type="ECO:0000313" key="15">
    <source>
        <dbReference type="EMBL" id="MFC6788280.1"/>
    </source>
</evidence>
<evidence type="ECO:0000259" key="14">
    <source>
        <dbReference type="Pfam" id="PF01292"/>
    </source>
</evidence>
<comment type="caution">
    <text evidence="15">The sequence shown here is derived from an EMBL/GenBank/DDBJ whole genome shotgun (WGS) entry which is preliminary data.</text>
</comment>